<feature type="transmembrane region" description="Helical" evidence="2">
    <location>
        <begin position="479"/>
        <end position="503"/>
    </location>
</feature>
<feature type="transmembrane region" description="Helical" evidence="2">
    <location>
        <begin position="454"/>
        <end position="473"/>
    </location>
</feature>
<keyword evidence="2" id="KW-0472">Membrane</keyword>
<proteinExistence type="predicted"/>
<evidence type="ECO:0000313" key="5">
    <source>
        <dbReference type="EMBL" id="MBB3091420.1"/>
    </source>
</evidence>
<evidence type="ECO:0000256" key="1">
    <source>
        <dbReference type="SAM" id="MobiDB-lite"/>
    </source>
</evidence>
<dbReference type="Pfam" id="PF20990">
    <property type="entry name" value="DUF2207_C"/>
    <property type="match status" value="1"/>
</dbReference>
<dbReference type="AlphaFoldDB" id="A0A7W5FAQ5"/>
<keyword evidence="6" id="KW-1185">Reference proteome</keyword>
<name>A0A7W5FAQ5_9ACTN</name>
<dbReference type="InterPro" id="IPR048389">
    <property type="entry name" value="YciQ-like_C"/>
</dbReference>
<dbReference type="Pfam" id="PF09972">
    <property type="entry name" value="DUF2207"/>
    <property type="match status" value="1"/>
</dbReference>
<sequence length="649" mass="68994">MRRYAWWYATGAAILAMLVLWPLAAAQIWARTGETVAEPTTITDYRAEFDVGEDGWMDVTETITVDFPDEGSHGIFRFFDSADPNAPRLRRVPILEDVTVDPDTTEAQRLELARSSFSDGYFDEEILPRLIEEYGETEGRRRALDYYGDPYSQTATSTEGWADRFTNIRIGSESDEVTPGEHVYVITYKMSSVLLPDGDGSRFYWNLIPSGWRQPIEQADLTVNLPAEAEDVRCAVGRGATSGCASTEGEGSRTVHVTARDLAPGTPVTLRAGMDVAAPSTEWAELPWSYSWDPVMGTDTEHLGVLIGLVIAAMIPAGYVLVRIWDPLPRADARATPPGGVGPAQAAYLVSKAARPRQLAATILYAASRGALDIRSTQNGWKVSLDSPRTAWEELDDVSAVVRDLGGVAIGAKKGTAAAKSAGRRLYRTRVAYGKKVQTWALEEGLLEQRTNRVGWIVALILCAVAAVVLAFVRPGGTTLWALVPGVFAVLVCPVLAAGSGLVRSSAGRDLTAEAVGFRSTLGSRKGDFAGDQATYDSYLPWAVALGCAEEWARKLEVKGSAPAAPRYLPYDQHARYRTMTAASGVGLVDEITQDFESSVESAIRSYSAPSSSGSGSGGGSSYSGGGGGGGGGSFGGGGGGGDGGGGSW</sequence>
<evidence type="ECO:0000256" key="2">
    <source>
        <dbReference type="SAM" id="Phobius"/>
    </source>
</evidence>
<comment type="caution">
    <text evidence="5">The sequence shown here is derived from an EMBL/GenBank/DDBJ whole genome shotgun (WGS) entry which is preliminary data.</text>
</comment>
<gene>
    <name evidence="5" type="ORF">FHS12_004390</name>
</gene>
<evidence type="ECO:0000259" key="4">
    <source>
        <dbReference type="Pfam" id="PF20990"/>
    </source>
</evidence>
<protein>
    <submittedName>
        <fullName evidence="5">Putative membrane protein YgcG</fullName>
    </submittedName>
</protein>
<accession>A0A7W5FAQ5</accession>
<dbReference type="Proteomes" id="UP000577707">
    <property type="component" value="Unassembled WGS sequence"/>
</dbReference>
<feature type="region of interest" description="Disordered" evidence="1">
    <location>
        <begin position="607"/>
        <end position="649"/>
    </location>
</feature>
<organism evidence="5 6">
    <name type="scientific">Nocardioides albus</name>
    <dbReference type="NCBI Taxonomy" id="1841"/>
    <lineage>
        <taxon>Bacteria</taxon>
        <taxon>Bacillati</taxon>
        <taxon>Actinomycetota</taxon>
        <taxon>Actinomycetes</taxon>
        <taxon>Propionibacteriales</taxon>
        <taxon>Nocardioidaceae</taxon>
        <taxon>Nocardioides</taxon>
    </lineage>
</organism>
<dbReference type="InterPro" id="IPR018702">
    <property type="entry name" value="DUF2207"/>
</dbReference>
<feature type="domain" description="DUF2207" evidence="3">
    <location>
        <begin position="41"/>
        <end position="274"/>
    </location>
</feature>
<dbReference type="RefSeq" id="WP_183549483.1">
    <property type="nucleotide sequence ID" value="NZ_BMQT01000011.1"/>
</dbReference>
<reference evidence="5 6" key="1">
    <citation type="submission" date="2020-08" db="EMBL/GenBank/DDBJ databases">
        <title>Genomic Encyclopedia of Type Strains, Phase III (KMG-III): the genomes of soil and plant-associated and newly described type strains.</title>
        <authorList>
            <person name="Whitman W."/>
        </authorList>
    </citation>
    <scope>NUCLEOTIDE SEQUENCE [LARGE SCALE GENOMIC DNA]</scope>
    <source>
        <strain evidence="5 6">CECT 3302</strain>
    </source>
</reference>
<evidence type="ECO:0000313" key="6">
    <source>
        <dbReference type="Proteomes" id="UP000577707"/>
    </source>
</evidence>
<keyword evidence="2" id="KW-0812">Transmembrane</keyword>
<feature type="transmembrane region" description="Helical" evidence="2">
    <location>
        <begin position="303"/>
        <end position="322"/>
    </location>
</feature>
<feature type="compositionally biased region" description="Gly residues" evidence="1">
    <location>
        <begin position="615"/>
        <end position="649"/>
    </location>
</feature>
<feature type="domain" description="Predicted membrane protein YciQ-like C-terminal" evidence="4">
    <location>
        <begin position="337"/>
        <end position="556"/>
    </location>
</feature>
<evidence type="ECO:0000259" key="3">
    <source>
        <dbReference type="Pfam" id="PF09972"/>
    </source>
</evidence>
<keyword evidence="2" id="KW-1133">Transmembrane helix</keyword>
<dbReference type="EMBL" id="JACHXG010000010">
    <property type="protein sequence ID" value="MBB3091420.1"/>
    <property type="molecule type" value="Genomic_DNA"/>
</dbReference>